<name>A0A2R5FEX7_9STRA</name>
<comment type="caution">
    <text evidence="1">The sequence shown here is derived from an EMBL/GenBank/DDBJ whole genome shotgun (WGS) entry which is preliminary data.</text>
</comment>
<evidence type="ECO:0000313" key="1">
    <source>
        <dbReference type="EMBL" id="GBG16259.1"/>
    </source>
</evidence>
<accession>A0A2R5FEX7</accession>
<dbReference type="EMBL" id="BEYU01001663">
    <property type="protein sequence ID" value="GBG16259.1"/>
    <property type="molecule type" value="Genomic_DNA"/>
</dbReference>
<keyword evidence="2" id="KW-1185">Reference proteome</keyword>
<feature type="non-terminal residue" evidence="1">
    <location>
        <position position="1"/>
    </location>
</feature>
<sequence>ETCLSRKDYYGNACVWLPDDTNDFTWASGSPCQMDPTLPPPVQLVYSRAPSNSENEGTSYAVYATVGERGIITNITFEYDGASSTINAVDCIDSDGSTDGWTNPDAILPYLNV</sequence>
<evidence type="ECO:0000313" key="2">
    <source>
        <dbReference type="Proteomes" id="UP000241890"/>
    </source>
</evidence>
<dbReference type="Proteomes" id="UP000241890">
    <property type="component" value="Unassembled WGS sequence"/>
</dbReference>
<dbReference type="InParanoid" id="A0A2R5FEX7"/>
<feature type="non-terminal residue" evidence="1">
    <location>
        <position position="113"/>
    </location>
</feature>
<reference evidence="1 2" key="1">
    <citation type="submission" date="2017-12" db="EMBL/GenBank/DDBJ databases">
        <title>Sequencing, de novo assembly and annotation of complete genome of a new Thraustochytrid species, strain FCC1311.</title>
        <authorList>
            <person name="Sedici K."/>
            <person name="Godart F."/>
            <person name="Aiese Cigliano R."/>
            <person name="Sanseverino W."/>
            <person name="Barakat M."/>
            <person name="Ortet P."/>
            <person name="Marechal E."/>
            <person name="Cagnac O."/>
            <person name="Amato A."/>
        </authorList>
    </citation>
    <scope>NUCLEOTIDE SEQUENCE [LARGE SCALE GENOMIC DNA]</scope>
</reference>
<proteinExistence type="predicted"/>
<dbReference type="AlphaFoldDB" id="A0A2R5FEX7"/>
<protein>
    <submittedName>
        <fullName evidence="1">Uncharacterized protein</fullName>
    </submittedName>
</protein>
<organism evidence="1 2">
    <name type="scientific">Hondaea fermentalgiana</name>
    <dbReference type="NCBI Taxonomy" id="2315210"/>
    <lineage>
        <taxon>Eukaryota</taxon>
        <taxon>Sar</taxon>
        <taxon>Stramenopiles</taxon>
        <taxon>Bigyra</taxon>
        <taxon>Labyrinthulomycetes</taxon>
        <taxon>Thraustochytrida</taxon>
        <taxon>Thraustochytriidae</taxon>
        <taxon>Hondaea</taxon>
    </lineage>
</organism>
<gene>
    <name evidence="1" type="ORF">FCC1311_117342</name>
</gene>